<dbReference type="Proteomes" id="UP001140217">
    <property type="component" value="Unassembled WGS sequence"/>
</dbReference>
<proteinExistence type="predicted"/>
<evidence type="ECO:0008006" key="3">
    <source>
        <dbReference type="Google" id="ProtNLM"/>
    </source>
</evidence>
<protein>
    <recommendedName>
        <fullName evidence="3">F-box domain-containing protein</fullName>
    </recommendedName>
</protein>
<keyword evidence="2" id="KW-1185">Reference proteome</keyword>
<evidence type="ECO:0000313" key="2">
    <source>
        <dbReference type="Proteomes" id="UP001140217"/>
    </source>
</evidence>
<name>A0A9W8HP49_9FUNG</name>
<gene>
    <name evidence="1" type="ORF">H4R18_000251</name>
</gene>
<organism evidence="1 2">
    <name type="scientific">Coemansia javaensis</name>
    <dbReference type="NCBI Taxonomy" id="2761396"/>
    <lineage>
        <taxon>Eukaryota</taxon>
        <taxon>Fungi</taxon>
        <taxon>Fungi incertae sedis</taxon>
        <taxon>Zoopagomycota</taxon>
        <taxon>Kickxellomycotina</taxon>
        <taxon>Kickxellomycetes</taxon>
        <taxon>Kickxellales</taxon>
        <taxon>Kickxellaceae</taxon>
        <taxon>Coemansia</taxon>
    </lineage>
</organism>
<dbReference type="OrthoDB" id="5534441at2759"/>
<dbReference type="EMBL" id="JANBUL010000006">
    <property type="protein sequence ID" value="KAJ2785862.1"/>
    <property type="molecule type" value="Genomic_DNA"/>
</dbReference>
<sequence>MALHINSLPDDILAMVIGYAQRLEQETRGLWSKRQPVLSVCRRWRCVAMPIVYREIFVWCEEGTASTNAGLAAELGAAHMARSVCMTVLYDGDPVRSMRSALSALQGDDKPGRRWDRVKRLDLYVHPVADEALAKSQGAADVVRAVANLLPGVEALRLDDHASDSFTLSVYRGLASAYAGQLRRLNSSYIWGASTSPLARLTHLEVRFDALRCLSMPRVCTDTLVSLSLVGATTQQAWLQLMEGGTDGPAALGSLEHLYVSYHSGPWPLARRAPQGPWG</sequence>
<accession>A0A9W8HP49</accession>
<comment type="caution">
    <text evidence="1">The sequence shown here is derived from an EMBL/GenBank/DDBJ whole genome shotgun (WGS) entry which is preliminary data.</text>
</comment>
<reference evidence="1" key="1">
    <citation type="submission" date="2022-07" db="EMBL/GenBank/DDBJ databases">
        <title>Phylogenomic reconstructions and comparative analyses of Kickxellomycotina fungi.</title>
        <authorList>
            <person name="Reynolds N.K."/>
            <person name="Stajich J.E."/>
            <person name="Barry K."/>
            <person name="Grigoriev I.V."/>
            <person name="Crous P."/>
            <person name="Smith M.E."/>
        </authorList>
    </citation>
    <scope>NUCLEOTIDE SEQUENCE</scope>
    <source>
        <strain evidence="1">NBRC 105414</strain>
    </source>
</reference>
<evidence type="ECO:0000313" key="1">
    <source>
        <dbReference type="EMBL" id="KAJ2785862.1"/>
    </source>
</evidence>
<dbReference type="AlphaFoldDB" id="A0A9W8HP49"/>